<reference evidence="9 11" key="1">
    <citation type="submission" date="2018-02" db="EMBL/GenBank/DDBJ databases">
        <title>Reclassifiation of [Polyangium] brachysporum DSM 7029 as Guopingzhaonella breviflexa gen. nov., sp. nov., a member of the family Comamonadaceae.</title>
        <authorList>
            <person name="Tang B."/>
        </authorList>
    </citation>
    <scope>NUCLEOTIDE SEQUENCE [LARGE SCALE GENOMIC DNA]</scope>
    <source>
        <strain evidence="9 11">DSM 15344</strain>
    </source>
</reference>
<evidence type="ECO:0000256" key="3">
    <source>
        <dbReference type="ARBA" id="ARBA00005001"/>
    </source>
</evidence>
<evidence type="ECO:0000313" key="11">
    <source>
        <dbReference type="Proteomes" id="UP000239406"/>
    </source>
</evidence>
<dbReference type="PIRSF" id="PIRSF006281">
    <property type="entry name" value="MdoG"/>
    <property type="match status" value="1"/>
</dbReference>
<dbReference type="Proteomes" id="UP000239406">
    <property type="component" value="Unassembled WGS sequence"/>
</dbReference>
<comment type="similarity">
    <text evidence="4 7">Belongs to the OpgD/OpgG family.</text>
</comment>
<comment type="caution">
    <text evidence="9">The sequence shown here is derived from an EMBL/GenBank/DDBJ whole genome shotgun (WGS) entry which is preliminary data.</text>
</comment>
<dbReference type="GO" id="GO:0051274">
    <property type="term" value="P:beta-glucan biosynthetic process"/>
    <property type="evidence" value="ECO:0007669"/>
    <property type="project" value="TreeGrafter"/>
</dbReference>
<evidence type="ECO:0000256" key="6">
    <source>
        <dbReference type="ARBA" id="ARBA00022764"/>
    </source>
</evidence>
<name>A0A2S5T278_9BURK</name>
<proteinExistence type="inferred from homology"/>
<dbReference type="InterPro" id="IPR014438">
    <property type="entry name" value="Glucan_biosyn_MdoG/MdoD"/>
</dbReference>
<dbReference type="EMBL" id="SLXF01000003">
    <property type="protein sequence ID" value="TCP08225.1"/>
    <property type="molecule type" value="Genomic_DNA"/>
</dbReference>
<dbReference type="GO" id="GO:0030246">
    <property type="term" value="F:carbohydrate binding"/>
    <property type="evidence" value="ECO:0007669"/>
    <property type="project" value="InterPro"/>
</dbReference>
<dbReference type="OrthoDB" id="335750at2"/>
<dbReference type="FunFam" id="2.70.98.10:FF:000001">
    <property type="entry name" value="Glucans biosynthesis protein G"/>
    <property type="match status" value="1"/>
</dbReference>
<keyword evidence="5 7" id="KW-0732">Signal</keyword>
<dbReference type="AlphaFoldDB" id="A0A2S5T278"/>
<dbReference type="Gene3D" id="2.70.98.10">
    <property type="match status" value="1"/>
</dbReference>
<dbReference type="InterPro" id="IPR014718">
    <property type="entry name" value="GH-type_carb-bd"/>
</dbReference>
<dbReference type="SUPFAM" id="SSF81296">
    <property type="entry name" value="E set domains"/>
    <property type="match status" value="1"/>
</dbReference>
<organism evidence="9 11">
    <name type="scientific">Caldimonas thermodepolymerans</name>
    <dbReference type="NCBI Taxonomy" id="215580"/>
    <lineage>
        <taxon>Bacteria</taxon>
        <taxon>Pseudomonadati</taxon>
        <taxon>Pseudomonadota</taxon>
        <taxon>Betaproteobacteria</taxon>
        <taxon>Burkholderiales</taxon>
        <taxon>Sphaerotilaceae</taxon>
        <taxon>Caldimonas</taxon>
    </lineage>
</organism>
<evidence type="ECO:0000256" key="5">
    <source>
        <dbReference type="ARBA" id="ARBA00022729"/>
    </source>
</evidence>
<sequence>MRASPPCRRLPGAGAVFLLVFRTDVRTVQRRHFLSCLAALASGGSLLHGQALAADLKPIGKPQPFDYAWLKGHARHLASRPYQAPRSTLPKGLDNLTWDQYQSIRFRKERALWRDDQLRFQAQFFHLGLFFKSPVRMFEVVDGQAQEIAYDPALFDHSESGVPAERLPPDLGFAGFRINFHTDLQRDIAAFLGASYFRAVGGEWQYGQSARGLAIDTGMNRPEEFPNFVAFWLEKPARQSSTLTVYALLDSPSIAGAYRFVITPGDTQVMDIDAALYPRKVIERIGIAPCTSMFQFGENDKRMANDWRPEIHDTDGLQMWTGNGEWIWRPLTNPAHLRFNAFQDNNPRGFGLLQRDRNFDHYQDDGVFYDKRPSLWVEPKHGWGPGSVQLVEIPTVDETFDNIVAFWNPADKPQPGQELLFGYRLYWGAHPPARPPLAECVATRTGIGGIVGQPRKYFSWRFAVDFAGGDLSLIGKDAKVEPVIWASRGQIEITSARPLHAINGWRAMFDLRPLDDSTRPIDLRLYLQCDGQPLTETWLYQWDPPPPAERKFQ</sequence>
<dbReference type="SUPFAM" id="SSF74650">
    <property type="entry name" value="Galactose mutarotase-like"/>
    <property type="match status" value="1"/>
</dbReference>
<dbReference type="InterPro" id="IPR011013">
    <property type="entry name" value="Gal_mutarotase_sf_dom"/>
</dbReference>
<reference evidence="10 12" key="2">
    <citation type="submission" date="2019-03" db="EMBL/GenBank/DDBJ databases">
        <title>Genomic Encyclopedia of Type Strains, Phase IV (KMG-IV): sequencing the most valuable type-strain genomes for metagenomic binning, comparative biology and taxonomic classification.</title>
        <authorList>
            <person name="Goeker M."/>
        </authorList>
    </citation>
    <scope>NUCLEOTIDE SEQUENCE [LARGE SCALE GENOMIC DNA]</scope>
    <source>
        <strain evidence="10 12">DSM 15264</strain>
    </source>
</reference>
<keyword evidence="6 7" id="KW-0574">Periplasm</keyword>
<dbReference type="UniPathway" id="UPA00637"/>
<dbReference type="InterPro" id="IPR023724">
    <property type="entry name" value="Glucan_biosyn_MdoD"/>
</dbReference>
<dbReference type="Proteomes" id="UP000294772">
    <property type="component" value="Unassembled WGS sequence"/>
</dbReference>
<comment type="function">
    <text evidence="1 7">Probably involved in the control of the structural glucose backbone of osmoregulated periplasmic glucans (OPGs).</text>
</comment>
<dbReference type="InterPro" id="IPR014756">
    <property type="entry name" value="Ig_E-set"/>
</dbReference>
<evidence type="ECO:0000313" key="10">
    <source>
        <dbReference type="EMBL" id="TCP08225.1"/>
    </source>
</evidence>
<dbReference type="PANTHER" id="PTHR30504">
    <property type="entry name" value="GLUCANS BIOSYNTHESIS PROTEIN"/>
    <property type="match status" value="1"/>
</dbReference>
<accession>A0A2S5T278</accession>
<gene>
    <name evidence="7" type="primary">opgD</name>
    <name evidence="9" type="ORF">C1702_13460</name>
    <name evidence="10" type="ORF">EV676_103258</name>
</gene>
<dbReference type="GO" id="GO:0003824">
    <property type="term" value="F:catalytic activity"/>
    <property type="evidence" value="ECO:0007669"/>
    <property type="project" value="InterPro"/>
</dbReference>
<evidence type="ECO:0000256" key="4">
    <source>
        <dbReference type="ARBA" id="ARBA00009284"/>
    </source>
</evidence>
<evidence type="ECO:0000256" key="7">
    <source>
        <dbReference type="HAMAP-Rule" id="MF_01068"/>
    </source>
</evidence>
<protein>
    <recommendedName>
        <fullName evidence="7">Glucans biosynthesis protein D</fullName>
    </recommendedName>
</protein>
<dbReference type="InterPro" id="IPR007444">
    <property type="entry name" value="Glucan_biosyn_MdoG_C"/>
</dbReference>
<dbReference type="Pfam" id="PF04349">
    <property type="entry name" value="MdoG"/>
    <property type="match status" value="1"/>
</dbReference>
<dbReference type="Gene3D" id="2.60.40.10">
    <property type="entry name" value="Immunoglobulins"/>
    <property type="match status" value="1"/>
</dbReference>
<dbReference type="EMBL" id="PSNY01000015">
    <property type="protein sequence ID" value="PPE69056.1"/>
    <property type="molecule type" value="Genomic_DNA"/>
</dbReference>
<keyword evidence="11" id="KW-1185">Reference proteome</keyword>
<feature type="domain" description="Glucan biosynthesis periplasmic MdoG C-terminal" evidence="8">
    <location>
        <begin position="65"/>
        <end position="542"/>
    </location>
</feature>
<evidence type="ECO:0000256" key="2">
    <source>
        <dbReference type="ARBA" id="ARBA00004418"/>
    </source>
</evidence>
<dbReference type="InterPro" id="IPR013783">
    <property type="entry name" value="Ig-like_fold"/>
</dbReference>
<evidence type="ECO:0000259" key="8">
    <source>
        <dbReference type="Pfam" id="PF04349"/>
    </source>
</evidence>
<comment type="pathway">
    <text evidence="3 7">Glycan metabolism; osmoregulated periplasmic glucan (OPG) biosynthesis.</text>
</comment>
<comment type="subcellular location">
    <subcellularLocation>
        <location evidence="2 7">Periplasm</location>
    </subcellularLocation>
</comment>
<dbReference type="GO" id="GO:0030288">
    <property type="term" value="C:outer membrane-bounded periplasmic space"/>
    <property type="evidence" value="ECO:0007669"/>
    <property type="project" value="TreeGrafter"/>
</dbReference>
<evidence type="ECO:0000313" key="12">
    <source>
        <dbReference type="Proteomes" id="UP000294772"/>
    </source>
</evidence>
<evidence type="ECO:0000313" key="9">
    <source>
        <dbReference type="EMBL" id="PPE69056.1"/>
    </source>
</evidence>
<dbReference type="HAMAP" id="MF_01068">
    <property type="entry name" value="MdoD_OpgD"/>
    <property type="match status" value="1"/>
</dbReference>
<evidence type="ECO:0000256" key="1">
    <source>
        <dbReference type="ARBA" id="ARBA00003985"/>
    </source>
</evidence>
<dbReference type="PANTHER" id="PTHR30504:SF3">
    <property type="entry name" value="GLUCANS BIOSYNTHESIS PROTEIN D"/>
    <property type="match status" value="1"/>
</dbReference>